<feature type="repeat" description="Filamin" evidence="2">
    <location>
        <begin position="65"/>
        <end position="119"/>
    </location>
</feature>
<evidence type="ECO:0000313" key="3">
    <source>
        <dbReference type="EnsemblMetazoa" id="XP_016843044"/>
    </source>
</evidence>
<dbReference type="PROSITE" id="PS50194">
    <property type="entry name" value="FILAMIN_REPEAT"/>
    <property type="match status" value="2"/>
</dbReference>
<dbReference type="RefSeq" id="XP_016843044.1">
    <property type="nucleotide sequence ID" value="XM_016987555.2"/>
</dbReference>
<dbReference type="GO" id="GO:0030036">
    <property type="term" value="P:actin cytoskeleton organization"/>
    <property type="evidence" value="ECO:0007669"/>
    <property type="project" value="InterPro"/>
</dbReference>
<dbReference type="InParanoid" id="A0A7M7ITF4"/>
<dbReference type="SUPFAM" id="SSF81296">
    <property type="entry name" value="E set domains"/>
    <property type="match status" value="2"/>
</dbReference>
<keyword evidence="1" id="KW-0677">Repeat</keyword>
<dbReference type="PANTHER" id="PTHR38537">
    <property type="entry name" value="JITTERBUG, ISOFORM N"/>
    <property type="match status" value="1"/>
</dbReference>
<name>A0A7M7ITF4_NASVI</name>
<sequence length="119" mass="12960">MAPKTSSTDRCVSPSSIEDDCFIQSIDSEEYSVRFMPRENGIHNIHIQFDGVYINGSPFRVNVGKVDADPAAIYAHGYGLKDIKTGQKTDFIIDTCNAGAGALGVTIDGPSNMILYFNH</sequence>
<dbReference type="EnsemblMetazoa" id="XM_016987555">
    <property type="protein sequence ID" value="XP_016843044"/>
    <property type="gene ID" value="LOC107981527"/>
</dbReference>
<dbReference type="Proteomes" id="UP000002358">
    <property type="component" value="Unassembled WGS sequence"/>
</dbReference>
<dbReference type="PANTHER" id="PTHR38537:SF8">
    <property type="entry name" value="FILAMIN-A"/>
    <property type="match status" value="1"/>
</dbReference>
<dbReference type="InterPro" id="IPR013783">
    <property type="entry name" value="Ig-like_fold"/>
</dbReference>
<dbReference type="SMR" id="A0A7M7ITF4"/>
<dbReference type="GeneID" id="107981527"/>
<evidence type="ECO:0000256" key="2">
    <source>
        <dbReference type="PROSITE-ProRule" id="PRU00087"/>
    </source>
</evidence>
<dbReference type="InterPro" id="IPR017868">
    <property type="entry name" value="Filamin/ABP280_repeat-like"/>
</dbReference>
<keyword evidence="4" id="KW-1185">Reference proteome</keyword>
<dbReference type="OrthoDB" id="5334309at2759"/>
<dbReference type="Pfam" id="PF00630">
    <property type="entry name" value="Filamin"/>
    <property type="match status" value="1"/>
</dbReference>
<feature type="repeat" description="Filamin" evidence="2">
    <location>
        <begin position="13"/>
        <end position="63"/>
    </location>
</feature>
<protein>
    <submittedName>
        <fullName evidence="3">Uncharacterized protein</fullName>
    </submittedName>
</protein>
<proteinExistence type="predicted"/>
<evidence type="ECO:0000256" key="1">
    <source>
        <dbReference type="ARBA" id="ARBA00022737"/>
    </source>
</evidence>
<dbReference type="InterPro" id="IPR014756">
    <property type="entry name" value="Ig_E-set"/>
</dbReference>
<dbReference type="InterPro" id="IPR044801">
    <property type="entry name" value="Filamin"/>
</dbReference>
<reference evidence="3" key="1">
    <citation type="submission" date="2021-01" db="UniProtKB">
        <authorList>
            <consortium name="EnsemblMetazoa"/>
        </authorList>
    </citation>
    <scope>IDENTIFICATION</scope>
</reference>
<accession>A0A7M7ITF4</accession>
<evidence type="ECO:0000313" key="4">
    <source>
        <dbReference type="Proteomes" id="UP000002358"/>
    </source>
</evidence>
<dbReference type="AlphaFoldDB" id="A0A7M7ITF4"/>
<dbReference type="Gene3D" id="2.60.40.10">
    <property type="entry name" value="Immunoglobulins"/>
    <property type="match status" value="2"/>
</dbReference>
<dbReference type="GO" id="GO:0051015">
    <property type="term" value="F:actin filament binding"/>
    <property type="evidence" value="ECO:0007669"/>
    <property type="project" value="InterPro"/>
</dbReference>
<organism evidence="3 4">
    <name type="scientific">Nasonia vitripennis</name>
    <name type="common">Parasitic wasp</name>
    <dbReference type="NCBI Taxonomy" id="7425"/>
    <lineage>
        <taxon>Eukaryota</taxon>
        <taxon>Metazoa</taxon>
        <taxon>Ecdysozoa</taxon>
        <taxon>Arthropoda</taxon>
        <taxon>Hexapoda</taxon>
        <taxon>Insecta</taxon>
        <taxon>Pterygota</taxon>
        <taxon>Neoptera</taxon>
        <taxon>Endopterygota</taxon>
        <taxon>Hymenoptera</taxon>
        <taxon>Apocrita</taxon>
        <taxon>Proctotrupomorpha</taxon>
        <taxon>Chalcidoidea</taxon>
        <taxon>Pteromalidae</taxon>
        <taxon>Pteromalinae</taxon>
        <taxon>Nasonia</taxon>
    </lineage>
</organism>
<dbReference type="KEGG" id="nvi:107981527"/>